<dbReference type="AlphaFoldDB" id="A0A4Q7LY72"/>
<dbReference type="Pfam" id="PF01266">
    <property type="entry name" value="DAO"/>
    <property type="match status" value="1"/>
</dbReference>
<dbReference type="Proteomes" id="UP000293519">
    <property type="component" value="Unassembled WGS sequence"/>
</dbReference>
<dbReference type="EMBL" id="SGWW01000001">
    <property type="protein sequence ID" value="RZS59372.1"/>
    <property type="molecule type" value="Genomic_DNA"/>
</dbReference>
<feature type="domain" description="FAD dependent oxidoreductase" evidence="1">
    <location>
        <begin position="57"/>
        <end position="414"/>
    </location>
</feature>
<reference evidence="2 3" key="1">
    <citation type="journal article" date="2015" name="Stand. Genomic Sci.">
        <title>Genomic Encyclopedia of Bacterial and Archaeal Type Strains, Phase III: the genomes of soil and plant-associated and newly described type strains.</title>
        <authorList>
            <person name="Whitman W.B."/>
            <person name="Woyke T."/>
            <person name="Klenk H.P."/>
            <person name="Zhou Y."/>
            <person name="Lilburn T.G."/>
            <person name="Beck B.J."/>
            <person name="De Vos P."/>
            <person name="Vandamme P."/>
            <person name="Eisen J.A."/>
            <person name="Garrity G."/>
            <person name="Hugenholtz P."/>
            <person name="Kyrpides N.C."/>
        </authorList>
    </citation>
    <scope>NUCLEOTIDE SEQUENCE [LARGE SCALE GENOMIC DNA]</scope>
    <source>
        <strain evidence="2 3">CV2</strain>
    </source>
</reference>
<protein>
    <submittedName>
        <fullName evidence="2">Glycine/D-amino acid oxidase-like deaminating enzyme</fullName>
    </submittedName>
</protein>
<evidence type="ECO:0000313" key="2">
    <source>
        <dbReference type="EMBL" id="RZS59372.1"/>
    </source>
</evidence>
<evidence type="ECO:0000313" key="3">
    <source>
        <dbReference type="Proteomes" id="UP000293519"/>
    </source>
</evidence>
<dbReference type="InterPro" id="IPR036188">
    <property type="entry name" value="FAD/NAD-bd_sf"/>
</dbReference>
<accession>A0A4Q7LY72</accession>
<dbReference type="Gene3D" id="3.50.50.60">
    <property type="entry name" value="FAD/NAD(P)-binding domain"/>
    <property type="match status" value="1"/>
</dbReference>
<comment type="caution">
    <text evidence="2">The sequence shown here is derived from an EMBL/GenBank/DDBJ whole genome shotgun (WGS) entry which is preliminary data.</text>
</comment>
<evidence type="ECO:0000259" key="1">
    <source>
        <dbReference type="Pfam" id="PF01266"/>
    </source>
</evidence>
<sequence>MSGILDAMASTVFDRRPADPALVAASLADSRLSVFWLDELPAREPLPRLANRRIHTDLVVVGGGYTGLWTALRAKERDPQRRVVLVEGKRIGWAASGRNGGFVEASLTHGEKNGESRYPDELEALTRLGMENLDAIQATVEQRGWQCDFERVGSFAVATELYQLAELVDAHDGETEHFFDAHDMRQQINSPTYEGGLLSTRDTALTHPGKLARALLDACLEAGVEVFESSPVLGLHAESDAVELRLRDGGVVRANRVALATNAFPSLLKRYRLHTVPVYDYVLMTEPLTDAQLASIGWHGRQGVADTANQFHYYRLSADNRILWGGYDAIYHYGGRITAEYDERPASYEKLASHFFTTFPQLEGVRFTHRWAGVIDTSSRFFAFHATAHGGRVAYSAGFTGLGVAATRFAADVMLDQLAGLETERTSLRAIRDIPMPFPPEPATYPAVQSVRWALDRADHNHGRRNLFLRTLDAVGLGFDS</sequence>
<dbReference type="Gene3D" id="3.30.9.10">
    <property type="entry name" value="D-Amino Acid Oxidase, subunit A, domain 2"/>
    <property type="match status" value="1"/>
</dbReference>
<dbReference type="PANTHER" id="PTHR13847:SF281">
    <property type="entry name" value="FAD DEPENDENT OXIDOREDUCTASE DOMAIN-CONTAINING PROTEIN"/>
    <property type="match status" value="1"/>
</dbReference>
<gene>
    <name evidence="2" type="ORF">EV141_0595</name>
</gene>
<dbReference type="PANTHER" id="PTHR13847">
    <property type="entry name" value="SARCOSINE DEHYDROGENASE-RELATED"/>
    <property type="match status" value="1"/>
</dbReference>
<organism evidence="2 3">
    <name type="scientific">Microcella putealis</name>
    <dbReference type="NCBI Taxonomy" id="337005"/>
    <lineage>
        <taxon>Bacteria</taxon>
        <taxon>Bacillati</taxon>
        <taxon>Actinomycetota</taxon>
        <taxon>Actinomycetes</taxon>
        <taxon>Micrococcales</taxon>
        <taxon>Microbacteriaceae</taxon>
        <taxon>Microcella</taxon>
    </lineage>
</organism>
<keyword evidence="3" id="KW-1185">Reference proteome</keyword>
<dbReference type="InterPro" id="IPR006076">
    <property type="entry name" value="FAD-dep_OxRdtase"/>
</dbReference>
<proteinExistence type="predicted"/>
<name>A0A4Q7LY72_9MICO</name>
<dbReference type="GO" id="GO:0005737">
    <property type="term" value="C:cytoplasm"/>
    <property type="evidence" value="ECO:0007669"/>
    <property type="project" value="TreeGrafter"/>
</dbReference>
<dbReference type="SUPFAM" id="SSF51905">
    <property type="entry name" value="FAD/NAD(P)-binding domain"/>
    <property type="match status" value="1"/>
</dbReference>